<proteinExistence type="predicted"/>
<dbReference type="GO" id="GO:0016853">
    <property type="term" value="F:isomerase activity"/>
    <property type="evidence" value="ECO:0007669"/>
    <property type="project" value="InterPro"/>
</dbReference>
<keyword evidence="2" id="KW-1185">Reference proteome</keyword>
<dbReference type="SUPFAM" id="SSF74650">
    <property type="entry name" value="Galactose mutarotase-like"/>
    <property type="match status" value="1"/>
</dbReference>
<evidence type="ECO:0000313" key="2">
    <source>
        <dbReference type="Proteomes" id="UP000054925"/>
    </source>
</evidence>
<dbReference type="GO" id="GO:0030246">
    <property type="term" value="F:carbohydrate binding"/>
    <property type="evidence" value="ECO:0007669"/>
    <property type="project" value="InterPro"/>
</dbReference>
<protein>
    <submittedName>
        <fullName evidence="1">Aldose 1-epimerase</fullName>
    </submittedName>
</protein>
<dbReference type="Proteomes" id="UP000054925">
    <property type="component" value="Unassembled WGS sequence"/>
</dbReference>
<gene>
    <name evidence="1" type="ORF">AWB67_00825</name>
</gene>
<reference evidence="1" key="1">
    <citation type="submission" date="2016-01" db="EMBL/GenBank/DDBJ databases">
        <authorList>
            <person name="Peeters C."/>
        </authorList>
    </citation>
    <scope>NUCLEOTIDE SEQUENCE [LARGE SCALE GENOMIC DNA]</scope>
    <source>
        <strain evidence="1">LMG 22937</strain>
    </source>
</reference>
<dbReference type="Gene3D" id="2.70.98.10">
    <property type="match status" value="1"/>
</dbReference>
<dbReference type="Pfam" id="PF01263">
    <property type="entry name" value="Aldose_epim"/>
    <property type="match status" value="1"/>
</dbReference>
<accession>A0A158FS41</accession>
<dbReference type="InterPro" id="IPR014718">
    <property type="entry name" value="GH-type_carb-bd"/>
</dbReference>
<organism evidence="1 2">
    <name type="scientific">Caballeronia terrestris</name>
    <dbReference type="NCBI Taxonomy" id="1226301"/>
    <lineage>
        <taxon>Bacteria</taxon>
        <taxon>Pseudomonadati</taxon>
        <taxon>Pseudomonadota</taxon>
        <taxon>Betaproteobacteria</taxon>
        <taxon>Burkholderiales</taxon>
        <taxon>Burkholderiaceae</taxon>
        <taxon>Caballeronia</taxon>
    </lineage>
</organism>
<sequence length="310" mass="33903">MQRQVVSLNASARLTLARGPHSMELAPAAGGRITRFSTTLDGGTAHDWLVPITAKNWPADAWPKGGCYPLVPFSNRVRDARFTSPDGTRIELSTFLGAAHALHGFGQYEAWTVESQSADEVVLRYTHQAGREGWPWAFEVTQTFALTDDGARLTMRIRNVSEREMPVGFGFHPYFTADAADLDARVDWRHETEIAIEPSPDAPRRHHEREAAGYTRYLGGWDRHARLRFANGALLTLSASDELSHVVTHCPPGAAYLCVEPVSHVSDGFNLQSKGLAGTGVSIIAPGSETQAWLELGTGVRRDARDGGAF</sequence>
<dbReference type="InterPro" id="IPR011013">
    <property type="entry name" value="Gal_mutarotase_sf_dom"/>
</dbReference>
<name>A0A158FS41_9BURK</name>
<dbReference type="AlphaFoldDB" id="A0A158FS41"/>
<dbReference type="EMBL" id="FCOL02000003">
    <property type="protein sequence ID" value="SAL22658.1"/>
    <property type="molecule type" value="Genomic_DNA"/>
</dbReference>
<dbReference type="GO" id="GO:0005975">
    <property type="term" value="P:carbohydrate metabolic process"/>
    <property type="evidence" value="ECO:0007669"/>
    <property type="project" value="InterPro"/>
</dbReference>
<dbReference type="RefSeq" id="WP_235025028.1">
    <property type="nucleotide sequence ID" value="NZ_FCOL02000003.1"/>
</dbReference>
<comment type="caution">
    <text evidence="1">The sequence shown here is derived from an EMBL/GenBank/DDBJ whole genome shotgun (WGS) entry which is preliminary data.</text>
</comment>
<evidence type="ECO:0000313" key="1">
    <source>
        <dbReference type="EMBL" id="SAL22658.1"/>
    </source>
</evidence>
<dbReference type="InterPro" id="IPR008183">
    <property type="entry name" value="Aldose_1/G6P_1-epimerase"/>
</dbReference>